<evidence type="ECO:0000256" key="2">
    <source>
        <dbReference type="ARBA" id="ARBA00001946"/>
    </source>
</evidence>
<dbReference type="PANTHER" id="PTHR12992">
    <property type="entry name" value="NUDIX HYDROLASE"/>
    <property type="match status" value="1"/>
</dbReference>
<dbReference type="RefSeq" id="WP_193537215.1">
    <property type="nucleotide sequence ID" value="NZ_JADCLJ010000020.1"/>
</dbReference>
<dbReference type="Gene3D" id="3.90.79.10">
    <property type="entry name" value="Nucleoside Triphosphate Pyrophosphohydrolase"/>
    <property type="match status" value="1"/>
</dbReference>
<keyword evidence="6" id="KW-0464">Manganese</keyword>
<dbReference type="Proteomes" id="UP001516662">
    <property type="component" value="Unassembled WGS sequence"/>
</dbReference>
<proteinExistence type="predicted"/>
<protein>
    <submittedName>
        <fullName evidence="8">CoA pyrophosphatase</fullName>
    </submittedName>
</protein>
<keyword evidence="5" id="KW-0460">Magnesium</keyword>
<evidence type="ECO:0000256" key="4">
    <source>
        <dbReference type="ARBA" id="ARBA00022801"/>
    </source>
</evidence>
<evidence type="ECO:0000313" key="9">
    <source>
        <dbReference type="Proteomes" id="UP001516662"/>
    </source>
</evidence>
<keyword evidence="9" id="KW-1185">Reference proteome</keyword>
<sequence length="211" mass="24628">MDLKHIQRQLENRTRKIMGSENFAQFSVLLPLLEKGGETHILFEVRSQNLRRQPGEICFPGGRIDPDDQNDRYTAIRETTEELGISESYIENVWPLDYMVTAFGTIIYPYVGLITEPERIIPNPTEVEEIFTVPLSYFQSTKPDCYKINFNLQPEPNFPFNLIEGGKDYNWAARKVDEYFYHYEGRVIWGLTARILTHFLELLNQKSKRGG</sequence>
<dbReference type="InterPro" id="IPR015797">
    <property type="entry name" value="NUDIX_hydrolase-like_dom_sf"/>
</dbReference>
<dbReference type="PANTHER" id="PTHR12992:SF11">
    <property type="entry name" value="MITOCHONDRIAL COENZYME A DIPHOSPHATASE NUDT8"/>
    <property type="match status" value="1"/>
</dbReference>
<dbReference type="EMBL" id="JADCLJ010000020">
    <property type="protein sequence ID" value="MBE4909036.1"/>
    <property type="molecule type" value="Genomic_DNA"/>
</dbReference>
<feature type="domain" description="Nudix hydrolase" evidence="7">
    <location>
        <begin position="23"/>
        <end position="156"/>
    </location>
</feature>
<name>A0ABR9QKK7_9BACI</name>
<gene>
    <name evidence="8" type="ORF">IMZ08_13285</name>
</gene>
<evidence type="ECO:0000256" key="3">
    <source>
        <dbReference type="ARBA" id="ARBA00022723"/>
    </source>
</evidence>
<dbReference type="InterPro" id="IPR045121">
    <property type="entry name" value="CoAse"/>
</dbReference>
<dbReference type="InterPro" id="IPR000086">
    <property type="entry name" value="NUDIX_hydrolase_dom"/>
</dbReference>
<evidence type="ECO:0000259" key="7">
    <source>
        <dbReference type="PROSITE" id="PS51462"/>
    </source>
</evidence>
<reference evidence="8 9" key="1">
    <citation type="submission" date="2020-10" db="EMBL/GenBank/DDBJ databases">
        <title>Bacillus sp. HD4P25, an endophyte from a halophyte.</title>
        <authorList>
            <person name="Sun J.-Q."/>
        </authorList>
    </citation>
    <scope>NUCLEOTIDE SEQUENCE [LARGE SCALE GENOMIC DNA]</scope>
    <source>
        <strain evidence="8 9">YIM 93174</strain>
    </source>
</reference>
<dbReference type="Pfam" id="PF00293">
    <property type="entry name" value="NUDIX"/>
    <property type="match status" value="1"/>
</dbReference>
<dbReference type="CDD" id="cd03426">
    <property type="entry name" value="NUDIX_CoAse_Nudt7"/>
    <property type="match status" value="1"/>
</dbReference>
<evidence type="ECO:0000256" key="6">
    <source>
        <dbReference type="ARBA" id="ARBA00023211"/>
    </source>
</evidence>
<organism evidence="8 9">
    <name type="scientific">Litchfieldia luteola</name>
    <dbReference type="NCBI Taxonomy" id="682179"/>
    <lineage>
        <taxon>Bacteria</taxon>
        <taxon>Bacillati</taxon>
        <taxon>Bacillota</taxon>
        <taxon>Bacilli</taxon>
        <taxon>Bacillales</taxon>
        <taxon>Bacillaceae</taxon>
        <taxon>Litchfieldia</taxon>
    </lineage>
</organism>
<comment type="caution">
    <text evidence="8">The sequence shown here is derived from an EMBL/GenBank/DDBJ whole genome shotgun (WGS) entry which is preliminary data.</text>
</comment>
<keyword evidence="4" id="KW-0378">Hydrolase</keyword>
<dbReference type="PROSITE" id="PS51462">
    <property type="entry name" value="NUDIX"/>
    <property type="match status" value="1"/>
</dbReference>
<evidence type="ECO:0000256" key="1">
    <source>
        <dbReference type="ARBA" id="ARBA00001936"/>
    </source>
</evidence>
<comment type="cofactor">
    <cofactor evidence="1">
        <name>Mn(2+)</name>
        <dbReference type="ChEBI" id="CHEBI:29035"/>
    </cofactor>
</comment>
<accession>A0ABR9QKK7</accession>
<evidence type="ECO:0000313" key="8">
    <source>
        <dbReference type="EMBL" id="MBE4909036.1"/>
    </source>
</evidence>
<comment type="cofactor">
    <cofactor evidence="2">
        <name>Mg(2+)</name>
        <dbReference type="ChEBI" id="CHEBI:18420"/>
    </cofactor>
</comment>
<keyword evidence="3" id="KW-0479">Metal-binding</keyword>
<dbReference type="SUPFAM" id="SSF55811">
    <property type="entry name" value="Nudix"/>
    <property type="match status" value="1"/>
</dbReference>
<evidence type="ECO:0000256" key="5">
    <source>
        <dbReference type="ARBA" id="ARBA00022842"/>
    </source>
</evidence>